<evidence type="ECO:0000256" key="10">
    <source>
        <dbReference type="ARBA" id="ARBA00022692"/>
    </source>
</evidence>
<keyword evidence="8" id="KW-0963">Cytoplasm</keyword>
<dbReference type="InterPro" id="IPR007867">
    <property type="entry name" value="GMC_OxRtase_C"/>
</dbReference>
<proteinExistence type="inferred from homology"/>
<keyword evidence="21" id="KW-1185">Reference proteome</keyword>
<evidence type="ECO:0000259" key="19">
    <source>
        <dbReference type="Pfam" id="PF05199"/>
    </source>
</evidence>
<dbReference type="OrthoDB" id="5986190at2759"/>
<evidence type="ECO:0000256" key="1">
    <source>
        <dbReference type="ARBA" id="ARBA00000920"/>
    </source>
</evidence>
<evidence type="ECO:0000256" key="6">
    <source>
        <dbReference type="ARBA" id="ARBA00010790"/>
    </source>
</evidence>
<evidence type="ECO:0000256" key="8">
    <source>
        <dbReference type="ARBA" id="ARBA00022490"/>
    </source>
</evidence>
<evidence type="ECO:0000256" key="5">
    <source>
        <dbReference type="ARBA" id="ARBA00004496"/>
    </source>
</evidence>
<comment type="similarity">
    <text evidence="6 15">Belongs to the GMC oxidoreductase family.</text>
</comment>
<evidence type="ECO:0000256" key="2">
    <source>
        <dbReference type="ARBA" id="ARBA00003842"/>
    </source>
</evidence>
<evidence type="ECO:0000256" key="14">
    <source>
        <dbReference type="ARBA" id="ARBA00023136"/>
    </source>
</evidence>
<evidence type="ECO:0000256" key="3">
    <source>
        <dbReference type="ARBA" id="ARBA00004196"/>
    </source>
</evidence>
<dbReference type="AlphaFoldDB" id="A0A9W4IKW0"/>
<comment type="function">
    <text evidence="2">Long-chain fatty alcohol oxidase involved in the omega-oxidation pathway of lipid degradation.</text>
</comment>
<feature type="domain" description="FAD-dependent oxidoreductase 2 FAD-binding" evidence="18">
    <location>
        <begin position="223"/>
        <end position="259"/>
    </location>
</feature>
<organism evidence="20 21">
    <name type="scientific">Penicillium salamii</name>
    <dbReference type="NCBI Taxonomy" id="1612424"/>
    <lineage>
        <taxon>Eukaryota</taxon>
        <taxon>Fungi</taxon>
        <taxon>Dikarya</taxon>
        <taxon>Ascomycota</taxon>
        <taxon>Pezizomycotina</taxon>
        <taxon>Eurotiomycetes</taxon>
        <taxon>Eurotiomycetidae</taxon>
        <taxon>Eurotiales</taxon>
        <taxon>Aspergillaceae</taxon>
        <taxon>Penicillium</taxon>
    </lineage>
</organism>
<comment type="caution">
    <text evidence="20">The sequence shown here is derived from an EMBL/GenBank/DDBJ whole genome shotgun (WGS) entry which is preliminary data.</text>
</comment>
<protein>
    <recommendedName>
        <fullName evidence="7 15">Long-chain-alcohol oxidase</fullName>
        <ecNumber evidence="7 15">1.1.3.20</ecNumber>
    </recommendedName>
</protein>
<dbReference type="GO" id="GO:0046577">
    <property type="term" value="F:long-chain-alcohol oxidase activity"/>
    <property type="evidence" value="ECO:0007669"/>
    <property type="project" value="UniProtKB-EC"/>
</dbReference>
<keyword evidence="9" id="KW-0285">Flavoprotein</keyword>
<evidence type="ECO:0000256" key="16">
    <source>
        <dbReference type="PIRSR" id="PIRSR028937-1"/>
    </source>
</evidence>
<dbReference type="Pfam" id="PF00732">
    <property type="entry name" value="GMC_oxred_N"/>
    <property type="match status" value="1"/>
</dbReference>
<dbReference type="Pfam" id="PF05199">
    <property type="entry name" value="GMC_oxred_C"/>
    <property type="match status" value="1"/>
</dbReference>
<feature type="domain" description="Glucose-methanol-choline oxidoreductase N-terminal" evidence="17">
    <location>
        <begin position="271"/>
        <end position="495"/>
    </location>
</feature>
<dbReference type="GO" id="GO:0050660">
    <property type="term" value="F:flavin adenine dinucleotide binding"/>
    <property type="evidence" value="ECO:0007669"/>
    <property type="project" value="InterPro"/>
</dbReference>
<gene>
    <name evidence="20" type="ORF">PSALAMII_LOCUS1871</name>
</gene>
<keyword evidence="12" id="KW-1133">Transmembrane helix</keyword>
<dbReference type="Gene3D" id="3.50.50.60">
    <property type="entry name" value="FAD/NAD(P)-binding domain"/>
    <property type="match status" value="2"/>
</dbReference>
<dbReference type="Pfam" id="PF00890">
    <property type="entry name" value="FAD_binding_2"/>
    <property type="match status" value="1"/>
</dbReference>
<evidence type="ECO:0000256" key="15">
    <source>
        <dbReference type="PIRNR" id="PIRNR028937"/>
    </source>
</evidence>
<keyword evidence="11" id="KW-0274">FAD</keyword>
<evidence type="ECO:0000256" key="11">
    <source>
        <dbReference type="ARBA" id="ARBA00022827"/>
    </source>
</evidence>
<sequence length="768" mass="82922">MPTLDISAYTPQEVPLPPAKPANFFTELQWKTFFALADAVVPAIHTKATSKSSNDRVVSDAEYNSAVASLATLISGPDANSIATRYLQEDVSSNPLFRSTAARILSDHVHDEGRNGVGLILSALGSRAGSLVLTGSTTLIHDQPIEFRERIVRGWDTSRLPPLRAVYRGLSAIIKKSWVMTSPTIGPVLGFPRVPVHGKPAAGFDYEFLQLPPGDQPEIIETDVVIIGSGCGGSVAAKNLAEAGHRVLVVEKSYSYPSNAFPMSPNEGFVNMFENGGAIFSDDSSMAVLAGSTWGGGGTVNWSASLQTQGYVRQQWADTGLPFFTSWDFQRSLDRVCDRMGVNSDKVEHNAQNNVILNGARKLGYAANTVPQNTGHSEHYCGYCTLGCASGAKKGPTQTFLADAASAGAKFMEGFQADKVIFTKVKGKQVASGVKGTWRSRDSYLGLTGTGVVERKVIIKAKKVVVSAGTLHSPLLLLRSGVKNSQIGRNLHLHPGKSLCYTWTHAKVLTISVMGGGAVFDEETRPWEGSALTTVVNEFENLDGQGHGVKIEAVSMVPSVFIPVFPWRNGLEYKLWAANMRRTTSFITLTKERDPGRVYPDPVDGRCRIDYTISAFDRKHIVEAIIASAKIAYISGAKEFHTTYRDVPPFIRPQASTPESPEGTNDAALQSWIAEVRRKSPLNPERGLFASAHQMGTCRMSKSPKSGVVDPNCQVWGSEGLYVVDASVFPSASGVNPMVTNMAIADWASQNLARVMGGHKQGNVMARL</sequence>
<dbReference type="GO" id="GO:0005737">
    <property type="term" value="C:cytoplasm"/>
    <property type="evidence" value="ECO:0007669"/>
    <property type="project" value="UniProtKB-SubCell"/>
</dbReference>
<comment type="catalytic activity">
    <reaction evidence="1 15">
        <text>a long-chain primary fatty alcohol + O2 = a long-chain fatty aldehyde + H2O2</text>
        <dbReference type="Rhea" id="RHEA:22756"/>
        <dbReference type="ChEBI" id="CHEBI:15379"/>
        <dbReference type="ChEBI" id="CHEBI:16240"/>
        <dbReference type="ChEBI" id="CHEBI:17176"/>
        <dbReference type="ChEBI" id="CHEBI:77396"/>
        <dbReference type="EC" id="1.1.3.20"/>
    </reaction>
</comment>
<dbReference type="InterPro" id="IPR000172">
    <property type="entry name" value="GMC_OxRdtase_N"/>
</dbReference>
<dbReference type="PANTHER" id="PTHR46056:SF12">
    <property type="entry name" value="LONG-CHAIN-ALCOHOL OXIDASE"/>
    <property type="match status" value="1"/>
</dbReference>
<name>A0A9W4IKW0_9EURO</name>
<dbReference type="InterPro" id="IPR012400">
    <property type="entry name" value="Long_Oxdase"/>
</dbReference>
<dbReference type="EMBL" id="CAJVPG010000066">
    <property type="protein sequence ID" value="CAG8301105.1"/>
    <property type="molecule type" value="Genomic_DNA"/>
</dbReference>
<evidence type="ECO:0000313" key="20">
    <source>
        <dbReference type="EMBL" id="CAG8301105.1"/>
    </source>
</evidence>
<keyword evidence="14" id="KW-0472">Membrane</keyword>
<dbReference type="InterPro" id="IPR036188">
    <property type="entry name" value="FAD/NAD-bd_sf"/>
</dbReference>
<evidence type="ECO:0000256" key="7">
    <source>
        <dbReference type="ARBA" id="ARBA00013125"/>
    </source>
</evidence>
<dbReference type="PANTHER" id="PTHR46056">
    <property type="entry name" value="LONG-CHAIN-ALCOHOL OXIDASE"/>
    <property type="match status" value="1"/>
</dbReference>
<dbReference type="EC" id="1.1.3.20" evidence="7 15"/>
<dbReference type="Proteomes" id="UP001152649">
    <property type="component" value="Unassembled WGS sequence"/>
</dbReference>
<feature type="active site" description="Proton acceptor" evidence="16">
    <location>
        <position position="693"/>
    </location>
</feature>
<dbReference type="InterPro" id="IPR003953">
    <property type="entry name" value="FAD-dep_OxRdtase_2_FAD-bd"/>
</dbReference>
<evidence type="ECO:0000256" key="9">
    <source>
        <dbReference type="ARBA" id="ARBA00022630"/>
    </source>
</evidence>
<dbReference type="GO" id="GO:0016020">
    <property type="term" value="C:membrane"/>
    <property type="evidence" value="ECO:0007669"/>
    <property type="project" value="UniProtKB-SubCell"/>
</dbReference>
<reference evidence="20" key="1">
    <citation type="submission" date="2021-07" db="EMBL/GenBank/DDBJ databases">
        <authorList>
            <person name="Branca A.L. A."/>
        </authorList>
    </citation>
    <scope>NUCLEOTIDE SEQUENCE</scope>
</reference>
<evidence type="ECO:0000259" key="18">
    <source>
        <dbReference type="Pfam" id="PF00890"/>
    </source>
</evidence>
<evidence type="ECO:0000256" key="4">
    <source>
        <dbReference type="ARBA" id="ARBA00004370"/>
    </source>
</evidence>
<keyword evidence="13 15" id="KW-0560">Oxidoreductase</keyword>
<keyword evidence="10" id="KW-0812">Transmembrane</keyword>
<dbReference type="PIRSF" id="PIRSF028937">
    <property type="entry name" value="Lg_Ch_AO"/>
    <property type="match status" value="1"/>
</dbReference>
<evidence type="ECO:0000256" key="13">
    <source>
        <dbReference type="ARBA" id="ARBA00023002"/>
    </source>
</evidence>
<evidence type="ECO:0000259" key="17">
    <source>
        <dbReference type="Pfam" id="PF00732"/>
    </source>
</evidence>
<dbReference type="SUPFAM" id="SSF51905">
    <property type="entry name" value="FAD/NAD(P)-binding domain"/>
    <property type="match status" value="1"/>
</dbReference>
<evidence type="ECO:0000256" key="12">
    <source>
        <dbReference type="ARBA" id="ARBA00022989"/>
    </source>
</evidence>
<feature type="domain" description="Glucose-methanol-choline oxidoreductase C-terminal" evidence="19">
    <location>
        <begin position="587"/>
        <end position="745"/>
    </location>
</feature>
<comment type="subcellular location">
    <subcellularLocation>
        <location evidence="3">Cell envelope</location>
    </subcellularLocation>
    <subcellularLocation>
        <location evidence="5">Cytoplasm</location>
    </subcellularLocation>
    <subcellularLocation>
        <location evidence="4">Membrane</location>
    </subcellularLocation>
</comment>
<accession>A0A9W4IKW0</accession>
<evidence type="ECO:0000313" key="21">
    <source>
        <dbReference type="Proteomes" id="UP001152649"/>
    </source>
</evidence>